<dbReference type="InterPro" id="IPR029052">
    <property type="entry name" value="Metallo-depent_PP-like"/>
</dbReference>
<keyword evidence="3" id="KW-1133">Transmembrane helix</keyword>
<dbReference type="Gene3D" id="3.60.21.10">
    <property type="match status" value="1"/>
</dbReference>
<protein>
    <submittedName>
        <fullName evidence="5">Metallophosphoesterase</fullName>
    </submittedName>
</protein>
<feature type="transmembrane region" description="Helical" evidence="3">
    <location>
        <begin position="73"/>
        <end position="94"/>
    </location>
</feature>
<evidence type="ECO:0000313" key="5">
    <source>
        <dbReference type="EMBL" id="MEA5426870.1"/>
    </source>
</evidence>
<keyword evidence="3" id="KW-0472">Membrane</keyword>
<evidence type="ECO:0000313" key="6">
    <source>
        <dbReference type="Proteomes" id="UP001302222"/>
    </source>
</evidence>
<feature type="transmembrane region" description="Helical" evidence="3">
    <location>
        <begin position="42"/>
        <end position="61"/>
    </location>
</feature>
<dbReference type="SUPFAM" id="SSF56300">
    <property type="entry name" value="Metallo-dependent phosphatases"/>
    <property type="match status" value="1"/>
</dbReference>
<dbReference type="InterPro" id="IPR051158">
    <property type="entry name" value="Metallophosphoesterase_sf"/>
</dbReference>
<name>A0ABU5SHY4_9BACT</name>
<feature type="domain" description="Calcineurin-like phosphoesterase" evidence="4">
    <location>
        <begin position="180"/>
        <end position="362"/>
    </location>
</feature>
<proteinExistence type="predicted"/>
<sequence>MNKLIIIPIVSIVLLLIDWYVWQAVKVSIQNTSANTQNITKYIFWGLTSITMLGMWLYNFTPPEWLGKNLRTIIMVGVFINYFSKIFVVLFLLIDDIVRLFRLIVSKFSSTSTTSISTPDQPSALNTPITRSEFLMKTAVIAGAVPALGLTWGIISGAHDYRVRRVKLALKNLPMQFEGMTIAQISDIHSGSFFNRVAVKGGVEMLMKEKPDVVFFTGDLVNNLASEVQEYIDIFNKVKAPLGVYSTLGNHDYADYVRWGDDLVGKQKNLNDLMRAHKVMGYDLLMDENRFIEQGGEKLAIIGVQNISGQNRFHTYGNLSKAVKGTEEAPVKLLLSHDPTHWDKEVNTKFKDIDVMFSGHTHGTQFGITIGNETWSPAQYVYKQWGGLYEEGDQKLYVNRGYGYIGYPGRIGMPPEITVFELKRA</sequence>
<feature type="transmembrane region" description="Helical" evidence="3">
    <location>
        <begin position="5"/>
        <end position="22"/>
    </location>
</feature>
<accession>A0ABU5SHY4</accession>
<dbReference type="Proteomes" id="UP001302222">
    <property type="component" value="Unassembled WGS sequence"/>
</dbReference>
<keyword evidence="3" id="KW-0812">Transmembrane</keyword>
<dbReference type="PANTHER" id="PTHR31302:SF31">
    <property type="entry name" value="PHOSPHODIESTERASE YAEI"/>
    <property type="match status" value="1"/>
</dbReference>
<reference evidence="5 6" key="1">
    <citation type="submission" date="2023-12" db="EMBL/GenBank/DDBJ databases">
        <title>Novel species of the genus Arcicella isolated from rivers.</title>
        <authorList>
            <person name="Lu H."/>
        </authorList>
    </citation>
    <scope>NUCLEOTIDE SEQUENCE [LARGE SCALE GENOMIC DNA]</scope>
    <source>
        <strain evidence="5 6">DC25W</strain>
    </source>
</reference>
<comment type="caution">
    <text evidence="5">The sequence shown here is derived from an EMBL/GenBank/DDBJ whole genome shotgun (WGS) entry which is preliminary data.</text>
</comment>
<keyword evidence="1" id="KW-0479">Metal-binding</keyword>
<keyword evidence="2" id="KW-0378">Hydrolase</keyword>
<dbReference type="InterPro" id="IPR004843">
    <property type="entry name" value="Calcineurin-like_PHP"/>
</dbReference>
<keyword evidence="6" id="KW-1185">Reference proteome</keyword>
<evidence type="ECO:0000256" key="1">
    <source>
        <dbReference type="ARBA" id="ARBA00022723"/>
    </source>
</evidence>
<dbReference type="Pfam" id="PF00149">
    <property type="entry name" value="Metallophos"/>
    <property type="match status" value="1"/>
</dbReference>
<evidence type="ECO:0000256" key="3">
    <source>
        <dbReference type="SAM" id="Phobius"/>
    </source>
</evidence>
<evidence type="ECO:0000256" key="2">
    <source>
        <dbReference type="ARBA" id="ARBA00022801"/>
    </source>
</evidence>
<feature type="transmembrane region" description="Helical" evidence="3">
    <location>
        <begin position="134"/>
        <end position="155"/>
    </location>
</feature>
<dbReference type="RefSeq" id="WP_323258303.1">
    <property type="nucleotide sequence ID" value="NZ_JAYGIM010000007.1"/>
</dbReference>
<organism evidence="5 6">
    <name type="scientific">Arcicella lustrica</name>
    <dbReference type="NCBI Taxonomy" id="2984196"/>
    <lineage>
        <taxon>Bacteria</taxon>
        <taxon>Pseudomonadati</taxon>
        <taxon>Bacteroidota</taxon>
        <taxon>Cytophagia</taxon>
        <taxon>Cytophagales</taxon>
        <taxon>Flectobacillaceae</taxon>
        <taxon>Arcicella</taxon>
    </lineage>
</organism>
<dbReference type="EMBL" id="JAYGIM010000007">
    <property type="protein sequence ID" value="MEA5426870.1"/>
    <property type="molecule type" value="Genomic_DNA"/>
</dbReference>
<gene>
    <name evidence="5" type="ORF">VB798_09825</name>
</gene>
<dbReference type="PANTHER" id="PTHR31302">
    <property type="entry name" value="TRANSMEMBRANE PROTEIN WITH METALLOPHOSPHOESTERASE DOMAIN-RELATED"/>
    <property type="match status" value="1"/>
</dbReference>
<evidence type="ECO:0000259" key="4">
    <source>
        <dbReference type="Pfam" id="PF00149"/>
    </source>
</evidence>